<evidence type="ECO:0000313" key="3">
    <source>
        <dbReference type="Proteomes" id="UP000095256"/>
    </source>
</evidence>
<dbReference type="OrthoDB" id="2193005at2"/>
<sequence length="109" mass="12400">MKKYVVLLFFLIIMGGLLFGEEVEAIEQFDTTPLNITFAREEPIKPKQPLVDEPTLPETINPQPYRVGRLPSTGDLVTSLIYTIIGFSFLLVIIGVFSLRNILLKMTWE</sequence>
<dbReference type="Proteomes" id="UP000095256">
    <property type="component" value="Unassembled WGS sequence"/>
</dbReference>
<evidence type="ECO:0000313" key="2">
    <source>
        <dbReference type="EMBL" id="OEH81710.1"/>
    </source>
</evidence>
<organism evidence="2 3">
    <name type="scientific">Enterococcus rivorum</name>
    <dbReference type="NCBI Taxonomy" id="762845"/>
    <lineage>
        <taxon>Bacteria</taxon>
        <taxon>Bacillati</taxon>
        <taxon>Bacillota</taxon>
        <taxon>Bacilli</taxon>
        <taxon>Lactobacillales</taxon>
        <taxon>Enterococcaceae</taxon>
        <taxon>Enterococcus</taxon>
    </lineage>
</organism>
<dbReference type="EMBL" id="MIEK01000037">
    <property type="protein sequence ID" value="OEH81710.1"/>
    <property type="molecule type" value="Genomic_DNA"/>
</dbReference>
<protein>
    <submittedName>
        <fullName evidence="2">Uncharacterized protein</fullName>
    </submittedName>
</protein>
<name>A0A1E5KV54_9ENTE</name>
<feature type="transmembrane region" description="Helical" evidence="1">
    <location>
        <begin position="80"/>
        <end position="99"/>
    </location>
</feature>
<proteinExistence type="predicted"/>
<evidence type="ECO:0000256" key="1">
    <source>
        <dbReference type="SAM" id="Phobius"/>
    </source>
</evidence>
<dbReference type="RefSeq" id="WP_069699326.1">
    <property type="nucleotide sequence ID" value="NZ_JAGGMA010000043.1"/>
</dbReference>
<reference evidence="2 3" key="1">
    <citation type="submission" date="2016-09" db="EMBL/GenBank/DDBJ databases">
        <authorList>
            <person name="Capua I."/>
            <person name="De Benedictis P."/>
            <person name="Joannis T."/>
            <person name="Lombin L.H."/>
            <person name="Cattoli G."/>
        </authorList>
    </citation>
    <scope>NUCLEOTIDE SEQUENCE [LARGE SCALE GENOMIC DNA]</scope>
    <source>
        <strain evidence="2 3">LMG 25899</strain>
    </source>
</reference>
<keyword evidence="1" id="KW-0472">Membrane</keyword>
<gene>
    <name evidence="2" type="ORF">BCR26_15740</name>
</gene>
<dbReference type="STRING" id="762845.BCR26_15740"/>
<comment type="caution">
    <text evidence="2">The sequence shown here is derived from an EMBL/GenBank/DDBJ whole genome shotgun (WGS) entry which is preliminary data.</text>
</comment>
<keyword evidence="1" id="KW-0812">Transmembrane</keyword>
<dbReference type="AlphaFoldDB" id="A0A1E5KV54"/>
<keyword evidence="1" id="KW-1133">Transmembrane helix</keyword>
<keyword evidence="3" id="KW-1185">Reference proteome</keyword>
<accession>A0A1E5KV54</accession>